<feature type="compositionally biased region" description="Polar residues" evidence="1">
    <location>
        <begin position="33"/>
        <end position="57"/>
    </location>
</feature>
<proteinExistence type="predicted"/>
<feature type="region of interest" description="Disordered" evidence="1">
    <location>
        <begin position="689"/>
        <end position="708"/>
    </location>
</feature>
<feature type="compositionally biased region" description="Polar residues" evidence="1">
    <location>
        <begin position="360"/>
        <end position="377"/>
    </location>
</feature>
<dbReference type="OrthoDB" id="3058472at2759"/>
<dbReference type="AlphaFoldDB" id="A0A0D2P6F9"/>
<feature type="compositionally biased region" description="Basic residues" evidence="1">
    <location>
        <begin position="519"/>
        <end position="536"/>
    </location>
</feature>
<feature type="region of interest" description="Disordered" evidence="1">
    <location>
        <begin position="335"/>
        <end position="388"/>
    </location>
</feature>
<reference evidence="3" key="1">
    <citation type="submission" date="2014-04" db="EMBL/GenBank/DDBJ databases">
        <title>Evolutionary Origins and Diversification of the Mycorrhizal Mutualists.</title>
        <authorList>
            <consortium name="DOE Joint Genome Institute"/>
            <consortium name="Mycorrhizal Genomics Consortium"/>
            <person name="Kohler A."/>
            <person name="Kuo A."/>
            <person name="Nagy L.G."/>
            <person name="Floudas D."/>
            <person name="Copeland A."/>
            <person name="Barry K.W."/>
            <person name="Cichocki N."/>
            <person name="Veneault-Fourrey C."/>
            <person name="LaButti K."/>
            <person name="Lindquist E.A."/>
            <person name="Lipzen A."/>
            <person name="Lundell T."/>
            <person name="Morin E."/>
            <person name="Murat C."/>
            <person name="Riley R."/>
            <person name="Ohm R."/>
            <person name="Sun H."/>
            <person name="Tunlid A."/>
            <person name="Henrissat B."/>
            <person name="Grigoriev I.V."/>
            <person name="Hibbett D.S."/>
            <person name="Martin F."/>
        </authorList>
    </citation>
    <scope>NUCLEOTIDE SEQUENCE [LARGE SCALE GENOMIC DNA]</scope>
    <source>
        <strain evidence="3">FD-334 SS-4</strain>
    </source>
</reference>
<protein>
    <submittedName>
        <fullName evidence="2">Uncharacterized protein</fullName>
    </submittedName>
</protein>
<name>A0A0D2P6F9_HYPSF</name>
<evidence type="ECO:0000313" key="2">
    <source>
        <dbReference type="EMBL" id="KJA16005.1"/>
    </source>
</evidence>
<feature type="compositionally biased region" description="Polar residues" evidence="1">
    <location>
        <begin position="490"/>
        <end position="500"/>
    </location>
</feature>
<dbReference type="Proteomes" id="UP000054270">
    <property type="component" value="Unassembled WGS sequence"/>
</dbReference>
<dbReference type="EMBL" id="KN817630">
    <property type="protein sequence ID" value="KJA16005.1"/>
    <property type="molecule type" value="Genomic_DNA"/>
</dbReference>
<sequence>MTDYLDQRHSGYGQSYRGTDPNMDEEAMRRSLTRGSHQSQTSGVTASTKSWVYSQARQPPPPLDESVSSAGVDTNLRRPRPLPVEPPFRQSRVPVKYEMALDPGMEEPHPFTHMGVDTKNFPFGYQNQDMYGHMPEPSFSPAPPVLEPQPEDGPNRSFVGGFFKGLKRLPKMLGGAKKGEAQRLKRKGTFGTEGTSTTATGIERGNTLPRYLSNPSIGPSNPQFAHRLSMAMVSGTLPPSATPGGFHHRDNPNPMHPPNGPTYPYGNDVPVRDNPAGPQHPIVTLTPPSDGIVEEEQADFYDGPVAEYPQHHLEDIMENEPSLRGRATVMVYSTESQAPAMTSPVPTPSPRRGNTPGRVSYQQELPTRASVQAQTESMPGPSGLGPSPSPMRPITASTQPMLQSPNSFLSPTSTSEQYTMSTFASHYDPSFASHLSPIEKFFKGLYNLPWVAERVTVDYRPPDSDRAKKKPMSSWYRAMLTRSRRISQNIDIMSNGTGTISGLDLGSPISPRRSERSSNRRHHSGKAKGSRRPRHRVSSDTHHTRAPSPIVPTPYPYTYPAVYQYPYPYNGYMPVPQTAPRGPRAHHRRKGSKRHAAVATAATGYPAYQAMAMPPPQPMPQPQPIYFIAPSPPQSHTGGAIAGEGEQSAQQIQQAQYAAQYQQQYQPQGPMQISPVIMQYVPGALNQNPSMPVSPPLTPQRHAKHAAS</sequence>
<dbReference type="STRING" id="945553.A0A0D2P6F9"/>
<feature type="region of interest" description="Disordered" evidence="1">
    <location>
        <begin position="249"/>
        <end position="269"/>
    </location>
</feature>
<accession>A0A0D2P6F9</accession>
<keyword evidence="3" id="KW-1185">Reference proteome</keyword>
<feature type="region of interest" description="Disordered" evidence="1">
    <location>
        <begin position="490"/>
        <end position="551"/>
    </location>
</feature>
<organism evidence="2 3">
    <name type="scientific">Hypholoma sublateritium (strain FD-334 SS-4)</name>
    <dbReference type="NCBI Taxonomy" id="945553"/>
    <lineage>
        <taxon>Eukaryota</taxon>
        <taxon>Fungi</taxon>
        <taxon>Dikarya</taxon>
        <taxon>Basidiomycota</taxon>
        <taxon>Agaricomycotina</taxon>
        <taxon>Agaricomycetes</taxon>
        <taxon>Agaricomycetidae</taxon>
        <taxon>Agaricales</taxon>
        <taxon>Agaricineae</taxon>
        <taxon>Strophariaceae</taxon>
        <taxon>Hypholoma</taxon>
    </lineage>
</organism>
<dbReference type="OMA" id="KKPMSSW"/>
<evidence type="ECO:0000313" key="3">
    <source>
        <dbReference type="Proteomes" id="UP000054270"/>
    </source>
</evidence>
<feature type="region of interest" description="Disordered" evidence="1">
    <location>
        <begin position="1"/>
        <end position="88"/>
    </location>
</feature>
<evidence type="ECO:0000256" key="1">
    <source>
        <dbReference type="SAM" id="MobiDB-lite"/>
    </source>
</evidence>
<gene>
    <name evidence="2" type="ORF">HYPSUDRAFT_207416</name>
</gene>